<dbReference type="EMBL" id="QBKN01000048">
    <property type="protein sequence ID" value="PTX37642.1"/>
    <property type="molecule type" value="Genomic_DNA"/>
</dbReference>
<evidence type="ECO:0000313" key="8">
    <source>
        <dbReference type="Proteomes" id="UP000244069"/>
    </source>
</evidence>
<evidence type="ECO:0000256" key="6">
    <source>
        <dbReference type="SAM" id="Phobius"/>
    </source>
</evidence>
<gene>
    <name evidence="7" type="ORF">C8N44_1481</name>
</gene>
<evidence type="ECO:0000256" key="5">
    <source>
        <dbReference type="ARBA" id="ARBA00023136"/>
    </source>
</evidence>
<evidence type="ECO:0000256" key="4">
    <source>
        <dbReference type="ARBA" id="ARBA00022989"/>
    </source>
</evidence>
<dbReference type="PANTHER" id="PTHR21716:SF64">
    <property type="entry name" value="AI-2 TRANSPORT PROTEIN TQSA"/>
    <property type="match status" value="1"/>
</dbReference>
<evidence type="ECO:0000313" key="7">
    <source>
        <dbReference type="EMBL" id="PTX37642.1"/>
    </source>
</evidence>
<dbReference type="GO" id="GO:0055085">
    <property type="term" value="P:transmembrane transport"/>
    <property type="evidence" value="ECO:0007669"/>
    <property type="project" value="TreeGrafter"/>
</dbReference>
<dbReference type="Pfam" id="PF01594">
    <property type="entry name" value="AI-2E_transport"/>
    <property type="match status" value="1"/>
</dbReference>
<dbReference type="GO" id="GO:0016020">
    <property type="term" value="C:membrane"/>
    <property type="evidence" value="ECO:0007669"/>
    <property type="project" value="UniProtKB-SubCell"/>
</dbReference>
<dbReference type="InterPro" id="IPR002549">
    <property type="entry name" value="AI-2E-like"/>
</dbReference>
<sequence length="368" mass="39799">MDHSPHITPRTALPWICGAILVILAATALRAAAPVVVPLVFGIFITLLLGPLDRLLTGVLPRGLKWLGRVAVLVLMLGLLALFFGGMIFAAQQVVTQMPQISENWTSWLSSEVAPSDLLETLPEQMREPVRSAVDRAGSRVAESTMGMAQMVAGATGSFITALVIVFFLVLLALGEGPVWRNKIDAMCRANAQAEDFHSVADTLSRKLRFFLVVRTVMGLLQGALYVAWIAIFGVGLLPVWFVLTFLMSFIPNLGSVISAALPVIYALFTQDLQTALLLGAGLFAIEQVVGNWIDPKLQGQQIAVSPVVILVSILVWAWIWGIAGALLAVPMTIAIMVTCAHIRPLRPLSLMLSDRNDFESLDAALQE</sequence>
<comment type="subcellular location">
    <subcellularLocation>
        <location evidence="1">Membrane</location>
        <topology evidence="1">Multi-pass membrane protein</topology>
    </subcellularLocation>
</comment>
<feature type="transmembrane region" description="Helical" evidence="6">
    <location>
        <begin position="12"/>
        <end position="29"/>
    </location>
</feature>
<proteinExistence type="inferred from homology"/>
<keyword evidence="8" id="KW-1185">Reference proteome</keyword>
<protein>
    <submittedName>
        <fullName evidence="7">Putative PurR-regulated permease PerM</fullName>
    </submittedName>
</protein>
<comment type="caution">
    <text evidence="7">The sequence shown here is derived from an EMBL/GenBank/DDBJ whole genome shotgun (WGS) entry which is preliminary data.</text>
</comment>
<dbReference type="Proteomes" id="UP000244069">
    <property type="component" value="Unassembled WGS sequence"/>
</dbReference>
<evidence type="ECO:0000256" key="3">
    <source>
        <dbReference type="ARBA" id="ARBA00022692"/>
    </source>
</evidence>
<comment type="similarity">
    <text evidence="2">Belongs to the autoinducer-2 exporter (AI-2E) (TC 2.A.86) family.</text>
</comment>
<feature type="transmembrane region" description="Helical" evidence="6">
    <location>
        <begin position="276"/>
        <end position="294"/>
    </location>
</feature>
<dbReference type="PANTHER" id="PTHR21716">
    <property type="entry name" value="TRANSMEMBRANE PROTEIN"/>
    <property type="match status" value="1"/>
</dbReference>
<feature type="transmembrane region" description="Helical" evidence="6">
    <location>
        <begin position="250"/>
        <end position="269"/>
    </location>
</feature>
<name>A0A2T6A1H0_9RHOB</name>
<accession>A0A2T6A1H0</accession>
<dbReference type="AlphaFoldDB" id="A0A2T6A1H0"/>
<feature type="transmembrane region" description="Helical" evidence="6">
    <location>
        <begin position="314"/>
        <end position="343"/>
    </location>
</feature>
<dbReference type="OrthoDB" id="9799225at2"/>
<keyword evidence="5 6" id="KW-0472">Membrane</keyword>
<feature type="transmembrane region" description="Helical" evidence="6">
    <location>
        <begin position="151"/>
        <end position="174"/>
    </location>
</feature>
<dbReference type="RefSeq" id="WP_107978836.1">
    <property type="nucleotide sequence ID" value="NZ_BMEZ01000048.1"/>
</dbReference>
<keyword evidence="3 6" id="KW-0812">Transmembrane</keyword>
<organism evidence="7 8">
    <name type="scientific">Allosediminivita pacifica</name>
    <dbReference type="NCBI Taxonomy" id="1267769"/>
    <lineage>
        <taxon>Bacteria</taxon>
        <taxon>Pseudomonadati</taxon>
        <taxon>Pseudomonadota</taxon>
        <taxon>Alphaproteobacteria</taxon>
        <taxon>Rhodobacterales</taxon>
        <taxon>Paracoccaceae</taxon>
        <taxon>Allosediminivita</taxon>
    </lineage>
</organism>
<reference evidence="7 8" key="1">
    <citation type="submission" date="2018-04" db="EMBL/GenBank/DDBJ databases">
        <title>Genomic Encyclopedia of Archaeal and Bacterial Type Strains, Phase II (KMG-II): from individual species to whole genera.</title>
        <authorList>
            <person name="Goeker M."/>
        </authorList>
    </citation>
    <scope>NUCLEOTIDE SEQUENCE [LARGE SCALE GENOMIC DNA]</scope>
    <source>
        <strain evidence="7 8">DSM 29329</strain>
    </source>
</reference>
<feature type="transmembrane region" description="Helical" evidence="6">
    <location>
        <begin position="66"/>
        <end position="90"/>
    </location>
</feature>
<evidence type="ECO:0000256" key="2">
    <source>
        <dbReference type="ARBA" id="ARBA00009773"/>
    </source>
</evidence>
<evidence type="ECO:0000256" key="1">
    <source>
        <dbReference type="ARBA" id="ARBA00004141"/>
    </source>
</evidence>
<keyword evidence="4 6" id="KW-1133">Transmembrane helix</keyword>
<feature type="transmembrane region" description="Helical" evidence="6">
    <location>
        <begin position="35"/>
        <end position="54"/>
    </location>
</feature>